<feature type="domain" description="Peptidase S26" evidence="1">
    <location>
        <begin position="44"/>
        <end position="134"/>
    </location>
</feature>
<sequence>MKKTLTGVFTALAILIFVSSIFLMISGTIALRRNEPVFIFSKALAVVPTDSMVGTQEDSLDINDMVLIRKASIDEVELNDVIVFQGKNNSGAPILVIHRVIGFDAEGIITKGDNNASQDQPQYQDYVTEENFEGIYQSKITFLKPVASLMTSSKGLIFGGLAVVLTIMLISEIIHLVNTYQEDKQLALKEAHEKELEALKEQKKKEILEEILKERQNT</sequence>
<dbReference type="GO" id="GO:0004252">
    <property type="term" value="F:serine-type endopeptidase activity"/>
    <property type="evidence" value="ECO:0007669"/>
    <property type="project" value="InterPro"/>
</dbReference>
<dbReference type="InterPro" id="IPR019533">
    <property type="entry name" value="Peptidase_S26"/>
</dbReference>
<accession>A0A7U9XVA4</accession>
<proteinExistence type="predicted"/>
<keyword evidence="3" id="KW-1185">Reference proteome</keyword>
<protein>
    <recommendedName>
        <fullName evidence="1">Peptidase S26 domain-containing protein</fullName>
    </recommendedName>
</protein>
<evidence type="ECO:0000313" key="2">
    <source>
        <dbReference type="EMBL" id="BCR36241.1"/>
    </source>
</evidence>
<dbReference type="GO" id="GO:0006465">
    <property type="term" value="P:signal peptide processing"/>
    <property type="evidence" value="ECO:0007669"/>
    <property type="project" value="InterPro"/>
</dbReference>
<name>A0A7U9XVA4_9MOLU</name>
<reference evidence="2" key="1">
    <citation type="submission" date="2021-01" db="EMBL/GenBank/DDBJ databases">
        <title>Draft genome sequence of Acholeplasmataceae bacterium strain Mahy22.</title>
        <authorList>
            <person name="Watanabe M."/>
            <person name="Kojima H."/>
            <person name="Fukui M."/>
        </authorList>
    </citation>
    <scope>NUCLEOTIDE SEQUENCE</scope>
    <source>
        <strain evidence="2">Mahy22</strain>
    </source>
</reference>
<gene>
    <name evidence="2" type="ORF">MPAN_011340</name>
</gene>
<dbReference type="AlphaFoldDB" id="A0A7U9XVA4"/>
<evidence type="ECO:0000259" key="1">
    <source>
        <dbReference type="Pfam" id="PF10502"/>
    </source>
</evidence>
<dbReference type="KEGG" id="manr:MPAN_011340"/>
<evidence type="ECO:0000313" key="3">
    <source>
        <dbReference type="Proteomes" id="UP000620133"/>
    </source>
</evidence>
<dbReference type="Proteomes" id="UP000620133">
    <property type="component" value="Chromosome"/>
</dbReference>
<dbReference type="Pfam" id="PF10502">
    <property type="entry name" value="Peptidase_S26"/>
    <property type="match status" value="1"/>
</dbReference>
<dbReference type="EMBL" id="AP024412">
    <property type="protein sequence ID" value="BCR36241.1"/>
    <property type="molecule type" value="Genomic_DNA"/>
</dbReference>
<organism evidence="2 3">
    <name type="scientific">Mariniplasma anaerobium</name>
    <dbReference type="NCBI Taxonomy" id="2735436"/>
    <lineage>
        <taxon>Bacteria</taxon>
        <taxon>Bacillati</taxon>
        <taxon>Mycoplasmatota</taxon>
        <taxon>Mollicutes</taxon>
        <taxon>Acholeplasmatales</taxon>
        <taxon>Acholeplasmataceae</taxon>
        <taxon>Mariniplasma</taxon>
    </lineage>
</organism>
<dbReference type="CDD" id="cd06530">
    <property type="entry name" value="S26_SPase_I"/>
    <property type="match status" value="1"/>
</dbReference>
<dbReference type="RefSeq" id="WP_176238937.1">
    <property type="nucleotide sequence ID" value="NZ_AP024412.1"/>
</dbReference>
<dbReference type="InterPro" id="IPR036286">
    <property type="entry name" value="LexA/Signal_pep-like_sf"/>
</dbReference>
<dbReference type="SUPFAM" id="SSF51306">
    <property type="entry name" value="LexA/Signal peptidase"/>
    <property type="match status" value="1"/>
</dbReference>